<dbReference type="EMBL" id="BMVO01000001">
    <property type="protein sequence ID" value="GHA85878.1"/>
    <property type="molecule type" value="Genomic_DNA"/>
</dbReference>
<dbReference type="Proteomes" id="UP000599437">
    <property type="component" value="Unassembled WGS sequence"/>
</dbReference>
<evidence type="ECO:0000313" key="3">
    <source>
        <dbReference type="Proteomes" id="UP000599437"/>
    </source>
</evidence>
<comment type="caution">
    <text evidence="2">The sequence shown here is derived from an EMBL/GenBank/DDBJ whole genome shotgun (WGS) entry which is preliminary data.</text>
</comment>
<proteinExistence type="predicted"/>
<protein>
    <recommendedName>
        <fullName evidence="4">Lipoprotein</fullName>
    </recommendedName>
</protein>
<evidence type="ECO:0000313" key="2">
    <source>
        <dbReference type="EMBL" id="GHA85878.1"/>
    </source>
</evidence>
<accession>A0ABQ3DE67</accession>
<dbReference type="RefSeq" id="WP_138896446.1">
    <property type="nucleotide sequence ID" value="NZ_VBVW01000177.1"/>
</dbReference>
<feature type="region of interest" description="Disordered" evidence="1">
    <location>
        <begin position="37"/>
        <end position="64"/>
    </location>
</feature>
<feature type="compositionally biased region" description="Low complexity" evidence="1">
    <location>
        <begin position="51"/>
        <end position="64"/>
    </location>
</feature>
<evidence type="ECO:0008006" key="4">
    <source>
        <dbReference type="Google" id="ProtNLM"/>
    </source>
</evidence>
<reference evidence="3" key="1">
    <citation type="journal article" date="2019" name="Int. J. Syst. Evol. Microbiol.">
        <title>The Global Catalogue of Microorganisms (GCM) 10K type strain sequencing project: providing services to taxonomists for standard genome sequencing and annotation.</title>
        <authorList>
            <consortium name="The Broad Institute Genomics Platform"/>
            <consortium name="The Broad Institute Genome Sequencing Center for Infectious Disease"/>
            <person name="Wu L."/>
            <person name="Ma J."/>
        </authorList>
    </citation>
    <scope>NUCLEOTIDE SEQUENCE [LARGE SCALE GENOMIC DNA]</scope>
    <source>
        <strain evidence="3">JCM 4737</strain>
    </source>
</reference>
<keyword evidence="3" id="KW-1185">Reference proteome</keyword>
<name>A0ABQ3DE67_9ACTN</name>
<dbReference type="SUPFAM" id="SSF69304">
    <property type="entry name" value="Tricorn protease N-terminal domain"/>
    <property type="match status" value="1"/>
</dbReference>
<gene>
    <name evidence="2" type="ORF">GCM10010346_05600</name>
</gene>
<sequence length="443" mass="46166">MTLGGTMGQRVVRVALVAGVIVLALLLLLATCGGGGGGDATDGKRPPPGPSASASTRKSAAAGTATRLAVPSAYANGRGWEITGASPEYAVAASAGRVGLLERVSAARFRLRTVDAAGGRTRWTGDAWQPLSDPAHFPRLLAVAKDGREFFVTWSYGKVGEDALSSADMIVALDVYDVRNGAQRRIELPWADVPSVTGDGPGVLVSDGGADSAVVDPVTGLVTRVAAKDLRYPKGCGGCRTQTQVRAATEKGLLVSGRREFWVRGGWHSRTRAPGGTDAASGVPTSVADGRVLAKWRKKRGSEGAADYDVWAVHDATSGKVLARAQCRRPAIEPGTYPRAALSPEGRYVVAGSLGFDLETGSGHCFEEPDGTRPLSLTAVTDTGVAYGTTATRTPVEADLTARRPTALAANVHVPAVEVAGTGLFPWTDRKDRPRLTAYARRG</sequence>
<evidence type="ECO:0000256" key="1">
    <source>
        <dbReference type="SAM" id="MobiDB-lite"/>
    </source>
</evidence>
<organism evidence="2 3">
    <name type="scientific">Streptomyces chryseus</name>
    <dbReference type="NCBI Taxonomy" id="68186"/>
    <lineage>
        <taxon>Bacteria</taxon>
        <taxon>Bacillati</taxon>
        <taxon>Actinomycetota</taxon>
        <taxon>Actinomycetes</taxon>
        <taxon>Kitasatosporales</taxon>
        <taxon>Streptomycetaceae</taxon>
        <taxon>Streptomyces</taxon>
    </lineage>
</organism>